<organism evidence="1 2">
    <name type="scientific">Dioscorea alata</name>
    <name type="common">Purple yam</name>
    <dbReference type="NCBI Taxonomy" id="55571"/>
    <lineage>
        <taxon>Eukaryota</taxon>
        <taxon>Viridiplantae</taxon>
        <taxon>Streptophyta</taxon>
        <taxon>Embryophyta</taxon>
        <taxon>Tracheophyta</taxon>
        <taxon>Spermatophyta</taxon>
        <taxon>Magnoliopsida</taxon>
        <taxon>Liliopsida</taxon>
        <taxon>Dioscoreales</taxon>
        <taxon>Dioscoreaceae</taxon>
        <taxon>Dioscorea</taxon>
    </lineage>
</organism>
<dbReference type="Proteomes" id="UP000827976">
    <property type="component" value="Chromosome 4"/>
</dbReference>
<name>A0ACB7WB47_DIOAL</name>
<sequence length="710" mass="80721">MSNLNKHAKLCERFRAASRHAQHLFATMPQRTTAQAYERGNAVQLSGSSPDASAFPQLIKSLGCHAVTVHAHVLKLGFMSDRYIRNAVLCYYAKYGPFLCALSLFDEMSDRGIVDWNSMLSGFWKWSSKEDACKVFDEMPERNVVSWTVMVSGLARAGELEEARRVFELMPERSVVSWNAVLSGYVKNGLPDECLFLFNKMMNSSVRPNETSWVTVISACASKGDLQLARTLVQQLEESQVNLNFYVKTALIDMYAKCGCLEKASEMFATMKDRNSVTWNTMISAYIREGDIQTARKLFNRMHAKDVISWNTMISGYVQHGQWTRAIELFKEMWLLNNMKPDEFTMSSVIAACGHLGILEFGRSVVDYIAENRIPLSLSGYNSLIFFYSRCGSLEEGKKIFEEMPKRDVFSYNSLISGLAANGNGYEVLKLLKKMKNDGIEPDAITYIGILTALSHSGQLDEGFRVFAMIKTPTVDHYACMVDLLGRAGRLDEARSLISEMSVKPHSGVFGALLNASRIHKRVDLGEFAAKELFELEPENSGNYILLSNIYASNRRWKEVEKLRKMMRERGVLKTVGSSWLEFRGKIHRFVSGDQSHYRLDDIYKVLEDLGKRMRTMGYIADRSCVLRDVEDEEKEEMVRAHSEKLAVGFGLLVLEGGTVIRVVKNLRICEDCHVFIKMVSKLEKRVIMVRDNNRFHSFKDGKCSCNDYW</sequence>
<protein>
    <submittedName>
        <fullName evidence="1">TPR-like protein</fullName>
    </submittedName>
</protein>
<proteinExistence type="predicted"/>
<comment type="caution">
    <text evidence="1">The sequence shown here is derived from an EMBL/GenBank/DDBJ whole genome shotgun (WGS) entry which is preliminary data.</text>
</comment>
<evidence type="ECO:0000313" key="1">
    <source>
        <dbReference type="EMBL" id="KAH7685147.1"/>
    </source>
</evidence>
<accession>A0ACB7WB47</accession>
<dbReference type="EMBL" id="CM037014">
    <property type="protein sequence ID" value="KAH7685147.1"/>
    <property type="molecule type" value="Genomic_DNA"/>
</dbReference>
<reference evidence="2" key="1">
    <citation type="journal article" date="2022" name="Nat. Commun.">
        <title>Chromosome evolution and the genetic basis of agronomically important traits in greater yam.</title>
        <authorList>
            <person name="Bredeson J.V."/>
            <person name="Lyons J.B."/>
            <person name="Oniyinde I.O."/>
            <person name="Okereke N.R."/>
            <person name="Kolade O."/>
            <person name="Nnabue I."/>
            <person name="Nwadili C.O."/>
            <person name="Hribova E."/>
            <person name="Parker M."/>
            <person name="Nwogha J."/>
            <person name="Shu S."/>
            <person name="Carlson J."/>
            <person name="Kariba R."/>
            <person name="Muthemba S."/>
            <person name="Knop K."/>
            <person name="Barton G.J."/>
            <person name="Sherwood A.V."/>
            <person name="Lopez-Montes A."/>
            <person name="Asiedu R."/>
            <person name="Jamnadass R."/>
            <person name="Muchugi A."/>
            <person name="Goodstein D."/>
            <person name="Egesi C.N."/>
            <person name="Featherston J."/>
            <person name="Asfaw A."/>
            <person name="Simpson G.G."/>
            <person name="Dolezel J."/>
            <person name="Hendre P.S."/>
            <person name="Van Deynze A."/>
            <person name="Kumar P.L."/>
            <person name="Obidiegwu J.E."/>
            <person name="Bhattacharjee R."/>
            <person name="Rokhsar D.S."/>
        </authorList>
    </citation>
    <scope>NUCLEOTIDE SEQUENCE [LARGE SCALE GENOMIC DNA]</scope>
    <source>
        <strain evidence="2">cv. TDa95/00328</strain>
    </source>
</reference>
<gene>
    <name evidence="1" type="ORF">IHE45_04G021100</name>
</gene>
<keyword evidence="2" id="KW-1185">Reference proteome</keyword>
<evidence type="ECO:0000313" key="2">
    <source>
        <dbReference type="Proteomes" id="UP000827976"/>
    </source>
</evidence>